<evidence type="ECO:0000313" key="3">
    <source>
        <dbReference type="Proteomes" id="UP000032522"/>
    </source>
</evidence>
<dbReference type="OrthoDB" id="2375554at2"/>
<dbReference type="PATRIC" id="fig|1462.6.peg.740"/>
<feature type="transmembrane region" description="Helical" evidence="1">
    <location>
        <begin position="37"/>
        <end position="54"/>
    </location>
</feature>
<organism evidence="2 3">
    <name type="scientific">Geobacillus kaustophilus</name>
    <dbReference type="NCBI Taxonomy" id="1462"/>
    <lineage>
        <taxon>Bacteria</taxon>
        <taxon>Bacillati</taxon>
        <taxon>Bacillota</taxon>
        <taxon>Bacilli</taxon>
        <taxon>Bacillales</taxon>
        <taxon>Anoxybacillaceae</taxon>
        <taxon>Geobacillus</taxon>
        <taxon>Geobacillus thermoleovorans group</taxon>
    </lineage>
</organism>
<dbReference type="Pfam" id="PF09581">
    <property type="entry name" value="Spore_III_AF"/>
    <property type="match status" value="1"/>
</dbReference>
<feature type="transmembrane region" description="Helical" evidence="1">
    <location>
        <begin position="6"/>
        <end position="25"/>
    </location>
</feature>
<keyword evidence="1" id="KW-1133">Transmembrane helix</keyword>
<dbReference type="RefSeq" id="WP_044730868.1">
    <property type="nucleotide sequence ID" value="NZ_JYBP01000003.1"/>
</dbReference>
<dbReference type="NCBIfam" id="TIGR02896">
    <property type="entry name" value="spore_III_AF"/>
    <property type="match status" value="1"/>
</dbReference>
<evidence type="ECO:0000313" key="2">
    <source>
        <dbReference type="EMBL" id="KJE28836.1"/>
    </source>
</evidence>
<gene>
    <name evidence="2" type="primary">spoIIIAF</name>
    <name evidence="2" type="ORF">LG52_601</name>
</gene>
<proteinExistence type="predicted"/>
<comment type="caution">
    <text evidence="2">The sequence shown here is derived from an EMBL/GenBank/DDBJ whole genome shotgun (WGS) entry which is preliminary data.</text>
</comment>
<protein>
    <submittedName>
        <fullName evidence="2">Stage III sporulation protein AF</fullName>
    </submittedName>
</protein>
<keyword evidence="1" id="KW-0812">Transmembrane</keyword>
<reference evidence="2 3" key="1">
    <citation type="submission" date="2015-01" db="EMBL/GenBank/DDBJ databases">
        <authorList>
            <person name="Filippidou S."/>
            <person name="Jeanneret N."/>
            <person name="Russel-Delif L."/>
            <person name="Junier T."/>
            <person name="Wunderlin T."/>
            <person name="Molina V."/>
            <person name="Johnson S.L."/>
            <person name="Davenport K.W."/>
            <person name="Chain P.S."/>
            <person name="Dorador C."/>
            <person name="Junier P."/>
        </authorList>
    </citation>
    <scope>NUCLEOTIDE SEQUENCE [LARGE SCALE GENOMIC DNA]</scope>
    <source>
        <strain evidence="2 3">Et7/4</strain>
    </source>
</reference>
<dbReference type="AlphaFoldDB" id="A0A0D8BXC1"/>
<name>A0A0D8BXC1_GEOKU</name>
<keyword evidence="1" id="KW-0472">Membrane</keyword>
<sequence>MQLVIEWVTNIILFLLFAVIIDFLLPSGTMQKYVKMAVGLMLVLVMLAPVLRLASVDPEQLIASALVHFSNGREGEEAIKNQIEQQKKEIQASQRAYILKQMAVQLENDVNEELMEKYGLKADVNVYAKPGDDWRMPDDIKTIEVVLSKQKSSGSVEPVVIDTTKPPALPEGDASLAEEVRAFLAGRWEIDEDKIDVQFRGRE</sequence>
<dbReference type="EMBL" id="JYBP01000003">
    <property type="protein sequence ID" value="KJE28836.1"/>
    <property type="molecule type" value="Genomic_DNA"/>
</dbReference>
<evidence type="ECO:0000256" key="1">
    <source>
        <dbReference type="SAM" id="Phobius"/>
    </source>
</evidence>
<dbReference type="Proteomes" id="UP000032522">
    <property type="component" value="Unassembled WGS sequence"/>
</dbReference>
<accession>A0A0D8BXC1</accession>
<dbReference type="InterPro" id="IPR014245">
    <property type="entry name" value="Spore_III_AF"/>
</dbReference>